<evidence type="ECO:0000256" key="3">
    <source>
        <dbReference type="ARBA" id="ARBA00022691"/>
    </source>
</evidence>
<keyword evidence="3 4" id="KW-0949">S-adenosyl-L-methionine</keyword>
<evidence type="ECO:0000313" key="11">
    <source>
        <dbReference type="EMBL" id="RWS24179.1"/>
    </source>
</evidence>
<dbReference type="InterPro" id="IPR007857">
    <property type="entry name" value="Arg_MeTrfase_PRMT5"/>
</dbReference>
<gene>
    <name evidence="11" type="ORF">B4U80_01975</name>
</gene>
<evidence type="ECO:0000256" key="6">
    <source>
        <dbReference type="PIRSR" id="PIRSR015894-2"/>
    </source>
</evidence>
<dbReference type="GO" id="GO:0005829">
    <property type="term" value="C:cytosol"/>
    <property type="evidence" value="ECO:0007669"/>
    <property type="project" value="TreeGrafter"/>
</dbReference>
<dbReference type="PIRSF" id="PIRSF015894">
    <property type="entry name" value="Skb1_MeTrfase"/>
    <property type="match status" value="1"/>
</dbReference>
<evidence type="ECO:0000259" key="8">
    <source>
        <dbReference type="Pfam" id="PF05185"/>
    </source>
</evidence>
<dbReference type="SUPFAM" id="SSF53335">
    <property type="entry name" value="S-adenosyl-L-methionine-dependent methyltransferases"/>
    <property type="match status" value="1"/>
</dbReference>
<dbReference type="PROSITE" id="PS51678">
    <property type="entry name" value="SAM_MT_PRMT"/>
    <property type="match status" value="1"/>
</dbReference>
<evidence type="ECO:0000256" key="5">
    <source>
        <dbReference type="PIRSR" id="PIRSR015894-1"/>
    </source>
</evidence>
<dbReference type="InterPro" id="IPR035248">
    <property type="entry name" value="PRMT5_C"/>
</dbReference>
<dbReference type="GO" id="GO:0016274">
    <property type="term" value="F:protein-arginine N-methyltransferase activity"/>
    <property type="evidence" value="ECO:0007669"/>
    <property type="project" value="InterPro"/>
</dbReference>
<name>A0A443S9F1_9ACAR</name>
<evidence type="ECO:0000256" key="2">
    <source>
        <dbReference type="ARBA" id="ARBA00022679"/>
    </source>
</evidence>
<dbReference type="GO" id="GO:0006355">
    <property type="term" value="P:regulation of DNA-templated transcription"/>
    <property type="evidence" value="ECO:0007669"/>
    <property type="project" value="TreeGrafter"/>
</dbReference>
<dbReference type="InterPro" id="IPR035075">
    <property type="entry name" value="PRMT5"/>
</dbReference>
<dbReference type="PANTHER" id="PTHR10738">
    <property type="entry name" value="PROTEIN ARGININE N-METHYLTRANSFERASE 5"/>
    <property type="match status" value="1"/>
</dbReference>
<keyword evidence="12" id="KW-1185">Reference proteome</keyword>
<dbReference type="FunFam" id="2.70.160.11:FF:000003">
    <property type="entry name" value="Protein arginine N-methyltransferase 5"/>
    <property type="match status" value="1"/>
</dbReference>
<feature type="binding site" evidence="6">
    <location>
        <begin position="453"/>
        <end position="454"/>
    </location>
    <ligand>
        <name>S-adenosyl-L-methionine</name>
        <dbReference type="ChEBI" id="CHEBI:59789"/>
    </ligand>
</feature>
<dbReference type="InterPro" id="IPR035247">
    <property type="entry name" value="PRMT5_TIM"/>
</dbReference>
<dbReference type="Pfam" id="PF05185">
    <property type="entry name" value="PRMT5"/>
    <property type="match status" value="1"/>
</dbReference>
<protein>
    <recommendedName>
        <fullName evidence="4">Protein arginine N-methyltransferase</fullName>
    </recommendedName>
</protein>
<dbReference type="Proteomes" id="UP000288716">
    <property type="component" value="Unassembled WGS sequence"/>
</dbReference>
<evidence type="ECO:0000259" key="9">
    <source>
        <dbReference type="Pfam" id="PF17285"/>
    </source>
</evidence>
<evidence type="ECO:0000256" key="4">
    <source>
        <dbReference type="PIRNR" id="PIRNR015894"/>
    </source>
</evidence>
<evidence type="ECO:0000259" key="10">
    <source>
        <dbReference type="Pfam" id="PF17286"/>
    </source>
</evidence>
<dbReference type="EMBL" id="NCKV01005259">
    <property type="protein sequence ID" value="RWS24179.1"/>
    <property type="molecule type" value="Genomic_DNA"/>
</dbReference>
<dbReference type="Gene3D" id="2.70.160.11">
    <property type="entry name" value="Hnrnp arginine n-methyltransferase1"/>
    <property type="match status" value="1"/>
</dbReference>
<comment type="caution">
    <text evidence="11">The sequence shown here is derived from an EMBL/GenBank/DDBJ whole genome shotgun (WGS) entry which is preliminary data.</text>
</comment>
<feature type="binding site" evidence="6">
    <location>
        <begin position="369"/>
        <end position="370"/>
    </location>
    <ligand>
        <name>S-adenosyl-L-methionine</name>
        <dbReference type="ChEBI" id="CHEBI:59789"/>
    </ligand>
</feature>
<evidence type="ECO:0000256" key="1">
    <source>
        <dbReference type="ARBA" id="ARBA00022603"/>
    </source>
</evidence>
<dbReference type="Pfam" id="PF17286">
    <property type="entry name" value="PRMT5_C"/>
    <property type="match status" value="1"/>
</dbReference>
<evidence type="ECO:0000313" key="12">
    <source>
        <dbReference type="Proteomes" id="UP000288716"/>
    </source>
</evidence>
<feature type="active site" description="Proton donor/acceptor" evidence="5">
    <location>
        <position position="478"/>
    </location>
</feature>
<dbReference type="Pfam" id="PF17285">
    <property type="entry name" value="PRMT5_TIM"/>
    <property type="match status" value="1"/>
</dbReference>
<keyword evidence="2 4" id="KW-0808">Transferase</keyword>
<dbReference type="Gene3D" id="3.20.20.150">
    <property type="entry name" value="Divalent-metal-dependent TIM barrel enzymes"/>
    <property type="match status" value="1"/>
</dbReference>
<dbReference type="GO" id="GO:0005634">
    <property type="term" value="C:nucleus"/>
    <property type="evidence" value="ECO:0007669"/>
    <property type="project" value="TreeGrafter"/>
</dbReference>
<accession>A0A443S9F1</accession>
<comment type="similarity">
    <text evidence="4">Belongs to the class I-like SAM-binding methyltransferase superfamily.</text>
</comment>
<dbReference type="AlphaFoldDB" id="A0A443S9F1"/>
<feature type="domain" description="PRMT5 arginine-N-methyltransferase" evidence="8">
    <location>
        <begin position="334"/>
        <end position="498"/>
    </location>
</feature>
<dbReference type="GO" id="GO:0032259">
    <property type="term" value="P:methylation"/>
    <property type="evidence" value="ECO:0007669"/>
    <property type="project" value="UniProtKB-KW"/>
</dbReference>
<dbReference type="PANTHER" id="PTHR10738:SF0">
    <property type="entry name" value="PROTEIN ARGININE N-METHYLTRANSFERASE 5"/>
    <property type="match status" value="1"/>
</dbReference>
<dbReference type="InterPro" id="IPR029063">
    <property type="entry name" value="SAM-dependent_MTases_sf"/>
</dbReference>
<dbReference type="InterPro" id="IPR025799">
    <property type="entry name" value="Arg_MeTrfase"/>
</dbReference>
<feature type="binding site" evidence="6">
    <location>
        <position position="423"/>
    </location>
    <ligand>
        <name>S-adenosyl-L-methionine</name>
        <dbReference type="ChEBI" id="CHEBI:59789"/>
    </ligand>
</feature>
<organism evidence="11 12">
    <name type="scientific">Leptotrombidium deliense</name>
    <dbReference type="NCBI Taxonomy" id="299467"/>
    <lineage>
        <taxon>Eukaryota</taxon>
        <taxon>Metazoa</taxon>
        <taxon>Ecdysozoa</taxon>
        <taxon>Arthropoda</taxon>
        <taxon>Chelicerata</taxon>
        <taxon>Arachnida</taxon>
        <taxon>Acari</taxon>
        <taxon>Acariformes</taxon>
        <taxon>Trombidiformes</taxon>
        <taxon>Prostigmata</taxon>
        <taxon>Anystina</taxon>
        <taxon>Parasitengona</taxon>
        <taxon>Trombiculoidea</taxon>
        <taxon>Trombiculidae</taxon>
        <taxon>Leptotrombidium</taxon>
    </lineage>
</organism>
<feature type="domain" description="PRMT5 TIM barrel" evidence="9">
    <location>
        <begin position="96"/>
        <end position="319"/>
    </location>
</feature>
<feature type="site" description="Critical for specifying symmetric addition of methyl groups" evidence="7">
    <location>
        <position position="363"/>
    </location>
</feature>
<feature type="domain" description="PRMT5 oligomerisation" evidence="10">
    <location>
        <begin position="501"/>
        <end position="672"/>
    </location>
</feature>
<sequence length="675" mass="76946">MISHQDFHNIVCKDESESDDESDNECTESMAPFNRKAWLTKQTLRPKMHNKDGPRFGLWCDFSPNIVAQYENAINSKFQFVVTPIINPLSSEFKPHCDLNLASADWTKYVVGRIITDDIDRESCNLKKIETQTSYASHLAVPVIVFDCPQNNDGIIRLARLLNSKVVAASGLLMSQLWINIRISSKIAESFEHRNDVDGITDPRAQAELVASGTIADPWQQWNKLRSLISNDRRIGVILELCDNLPDDEELQRWCGEPIKALHIPTSIFITNQKGFPVLSRPCRRFVQNIVEKTAHDVQFIIRESVRGANLLHYVQYLDNAKNQAIQYPSDAVSRFARGYEDYLQIPLQPLMDNLESCTYEIFEKDPVKYTLYEEAIKKVMETKKGINELIVMVVGAGRGPLVRATLSAAETLKRSVFVYAVEKNPNAVFTLRSILETEWGGPNANVQVIDSDMRDWISPRKADIVVSELLGSFGDNELSPECLDGIWKSVKEDAVSIPQSYTSYLAPIQSSKIHAETAAVREKDKPWYSPFECGYVVHLKNYYLIDKPQPLFTFEHTKLDKPVSERDNSRYGSLEFTSKIDCLCHGFAGYFETTLFDNIKLGTVVTHPTPDMFSWFPIYFPIVHPIQVKANETIKVNFWRQINKRAVWYEWCVTSPSISQIHNPNGRSHNIGLH</sequence>
<dbReference type="VEuPathDB" id="VectorBase:LDEU007861"/>
<dbReference type="Gene3D" id="3.40.50.150">
    <property type="entry name" value="Vaccinia Virus protein VP39"/>
    <property type="match status" value="1"/>
</dbReference>
<keyword evidence="1 4" id="KW-0489">Methyltransferase</keyword>
<feature type="active site" description="Proton donor/acceptor" evidence="5">
    <location>
        <position position="469"/>
    </location>
</feature>
<proteinExistence type="inferred from homology"/>
<evidence type="ECO:0000256" key="7">
    <source>
        <dbReference type="PIRSR" id="PIRSR015894-3"/>
    </source>
</evidence>
<dbReference type="OrthoDB" id="1368803at2759"/>
<feature type="binding site" evidence="6">
    <location>
        <position position="360"/>
    </location>
    <ligand>
        <name>S-adenosyl-L-methionine</name>
        <dbReference type="ChEBI" id="CHEBI:59789"/>
    </ligand>
</feature>
<dbReference type="STRING" id="299467.A0A443S9F1"/>
<reference evidence="11 12" key="1">
    <citation type="journal article" date="2018" name="Gigascience">
        <title>Genomes of trombidid mites reveal novel predicted allergens and laterally-transferred genes associated with secondary metabolism.</title>
        <authorList>
            <person name="Dong X."/>
            <person name="Chaisiri K."/>
            <person name="Xia D."/>
            <person name="Armstrong S.D."/>
            <person name="Fang Y."/>
            <person name="Donnelly M.J."/>
            <person name="Kadowaki T."/>
            <person name="McGarry J.W."/>
            <person name="Darby A.C."/>
            <person name="Makepeace B.L."/>
        </authorList>
    </citation>
    <scope>NUCLEOTIDE SEQUENCE [LARGE SCALE GENOMIC DNA]</scope>
    <source>
        <strain evidence="11">UoL-UT</strain>
    </source>
</reference>